<evidence type="ECO:0000313" key="2">
    <source>
        <dbReference type="Proteomes" id="UP001055879"/>
    </source>
</evidence>
<reference evidence="1 2" key="2">
    <citation type="journal article" date="2022" name="Mol. Ecol. Resour.">
        <title>The genomes of chicory, endive, great burdock and yacon provide insights into Asteraceae paleo-polyploidization history and plant inulin production.</title>
        <authorList>
            <person name="Fan W."/>
            <person name="Wang S."/>
            <person name="Wang H."/>
            <person name="Wang A."/>
            <person name="Jiang F."/>
            <person name="Liu H."/>
            <person name="Zhao H."/>
            <person name="Xu D."/>
            <person name="Zhang Y."/>
        </authorList>
    </citation>
    <scope>NUCLEOTIDE SEQUENCE [LARGE SCALE GENOMIC DNA]</scope>
    <source>
        <strain evidence="2">cv. Niubang</strain>
    </source>
</reference>
<organism evidence="1 2">
    <name type="scientific">Arctium lappa</name>
    <name type="common">Greater burdock</name>
    <name type="synonym">Lappa major</name>
    <dbReference type="NCBI Taxonomy" id="4217"/>
    <lineage>
        <taxon>Eukaryota</taxon>
        <taxon>Viridiplantae</taxon>
        <taxon>Streptophyta</taxon>
        <taxon>Embryophyta</taxon>
        <taxon>Tracheophyta</taxon>
        <taxon>Spermatophyta</taxon>
        <taxon>Magnoliopsida</taxon>
        <taxon>eudicotyledons</taxon>
        <taxon>Gunneridae</taxon>
        <taxon>Pentapetalae</taxon>
        <taxon>asterids</taxon>
        <taxon>campanulids</taxon>
        <taxon>Asterales</taxon>
        <taxon>Asteraceae</taxon>
        <taxon>Carduoideae</taxon>
        <taxon>Cardueae</taxon>
        <taxon>Arctiinae</taxon>
        <taxon>Arctium</taxon>
    </lineage>
</organism>
<keyword evidence="2" id="KW-1185">Reference proteome</keyword>
<comment type="caution">
    <text evidence="1">The sequence shown here is derived from an EMBL/GenBank/DDBJ whole genome shotgun (WGS) entry which is preliminary data.</text>
</comment>
<reference evidence="2" key="1">
    <citation type="journal article" date="2022" name="Mol. Ecol. Resour.">
        <title>The genomes of chicory, endive, great burdock and yacon provide insights into Asteraceae palaeo-polyploidization history and plant inulin production.</title>
        <authorList>
            <person name="Fan W."/>
            <person name="Wang S."/>
            <person name="Wang H."/>
            <person name="Wang A."/>
            <person name="Jiang F."/>
            <person name="Liu H."/>
            <person name="Zhao H."/>
            <person name="Xu D."/>
            <person name="Zhang Y."/>
        </authorList>
    </citation>
    <scope>NUCLEOTIDE SEQUENCE [LARGE SCALE GENOMIC DNA]</scope>
    <source>
        <strain evidence="2">cv. Niubang</strain>
    </source>
</reference>
<proteinExistence type="predicted"/>
<gene>
    <name evidence="1" type="ORF">L6452_36326</name>
</gene>
<dbReference type="EMBL" id="CM042059">
    <property type="protein sequence ID" value="KAI3681527.1"/>
    <property type="molecule type" value="Genomic_DNA"/>
</dbReference>
<accession>A0ACB8Y9C7</accession>
<sequence>MLVSRTEHYRQPLDVSPLSYSLSMSIFNLKVKEVYCLVDNMAQLGKEKSLQDMESAVWEVDFNFIIAMIFYDFSQDPPALSNESVIKALESATKVLNLSHKKMIRRAHHDSLFMAGSDYQDVARSCTRSESTATRGCACGLGDAPAAG</sequence>
<protein>
    <submittedName>
        <fullName evidence="1">Uncharacterized protein</fullName>
    </submittedName>
</protein>
<name>A0ACB8Y9C7_ARCLA</name>
<dbReference type="Proteomes" id="UP001055879">
    <property type="component" value="Linkage Group LG13"/>
</dbReference>
<evidence type="ECO:0000313" key="1">
    <source>
        <dbReference type="EMBL" id="KAI3681527.1"/>
    </source>
</evidence>